<dbReference type="EMBL" id="CP075371">
    <property type="protein sequence ID" value="QVT81263.1"/>
    <property type="molecule type" value="Genomic_DNA"/>
</dbReference>
<organism evidence="2 3">
    <name type="scientific">Nocardioides aquaticus</name>
    <dbReference type="NCBI Taxonomy" id="160826"/>
    <lineage>
        <taxon>Bacteria</taxon>
        <taxon>Bacillati</taxon>
        <taxon>Actinomycetota</taxon>
        <taxon>Actinomycetes</taxon>
        <taxon>Propionibacteriales</taxon>
        <taxon>Nocardioidaceae</taxon>
        <taxon>Nocardioides</taxon>
    </lineage>
</organism>
<evidence type="ECO:0000313" key="2">
    <source>
        <dbReference type="EMBL" id="QVT81263.1"/>
    </source>
</evidence>
<gene>
    <name evidence="2" type="ORF">ENKNEFLB_03671</name>
</gene>
<name>A0ABX8EPP3_9ACTN</name>
<keyword evidence="1" id="KW-0812">Transmembrane</keyword>
<proteinExistence type="predicted"/>
<keyword evidence="1" id="KW-1133">Transmembrane helix</keyword>
<reference evidence="2 3" key="1">
    <citation type="submission" date="2021-05" db="EMBL/GenBank/DDBJ databases">
        <title>Complete genome of Nocardioides aquaticus KCTC 9944T isolated from meromictic and hypersaline Ekho Lake, Antarctica.</title>
        <authorList>
            <person name="Hwang K."/>
            <person name="Kim K.M."/>
            <person name="Choe H."/>
        </authorList>
    </citation>
    <scope>NUCLEOTIDE SEQUENCE [LARGE SCALE GENOMIC DNA]</scope>
    <source>
        <strain evidence="2 3">KCTC 9944</strain>
    </source>
</reference>
<dbReference type="Proteomes" id="UP000679307">
    <property type="component" value="Chromosome"/>
</dbReference>
<dbReference type="InterPro" id="IPR046095">
    <property type="entry name" value="DUF6113"/>
</dbReference>
<protein>
    <submittedName>
        <fullName evidence="2">Uncharacterized protein</fullName>
    </submittedName>
</protein>
<dbReference type="RefSeq" id="WP_214056655.1">
    <property type="nucleotide sequence ID" value="NZ_BAAAHS010000053.1"/>
</dbReference>
<keyword evidence="1" id="KW-0472">Membrane</keyword>
<dbReference type="Pfam" id="PF19608">
    <property type="entry name" value="DUF6113"/>
    <property type="match status" value="1"/>
</dbReference>
<evidence type="ECO:0000256" key="1">
    <source>
        <dbReference type="SAM" id="Phobius"/>
    </source>
</evidence>
<keyword evidence="3" id="KW-1185">Reference proteome</keyword>
<sequence>MRPTAPRLVLRLLAAVAWLVLGLVVGTCAALLSSLWWGLLLGGATTVALAVAARPGWGSRVPLAVGWAVAVLRLALRRPEGDYVVGSDTGGYVLLALGLSLVVAALVTVPLRARGAVVESASGPSSS</sequence>
<evidence type="ECO:0000313" key="3">
    <source>
        <dbReference type="Proteomes" id="UP000679307"/>
    </source>
</evidence>
<accession>A0ABX8EPP3</accession>
<feature type="transmembrane region" description="Helical" evidence="1">
    <location>
        <begin position="91"/>
        <end position="111"/>
    </location>
</feature>